<reference evidence="2" key="1">
    <citation type="submission" date="2008-01" db="EMBL/GenBank/DDBJ databases">
        <title>Complete sequence of Shewanella halifaxensis HAW-EB4.</title>
        <authorList>
            <consortium name="US DOE Joint Genome Institute"/>
            <person name="Copeland A."/>
            <person name="Lucas S."/>
            <person name="Lapidus A."/>
            <person name="Glavina del Rio T."/>
            <person name="Dalin E."/>
            <person name="Tice H."/>
            <person name="Bruce D."/>
            <person name="Goodwin L."/>
            <person name="Pitluck S."/>
            <person name="Sims D."/>
            <person name="Brettin T."/>
            <person name="Detter J.C."/>
            <person name="Han C."/>
            <person name="Kuske C.R."/>
            <person name="Schmutz J."/>
            <person name="Larimer F."/>
            <person name="Land M."/>
            <person name="Hauser L."/>
            <person name="Kyrpides N."/>
            <person name="Kim E."/>
            <person name="Zhao J.-S."/>
            <person name="Richardson P."/>
        </authorList>
    </citation>
    <scope>NUCLEOTIDE SEQUENCE [LARGE SCALE GENOMIC DNA]</scope>
    <source>
        <strain evidence="2">HAW-EB4</strain>
    </source>
</reference>
<feature type="chain" id="PRO_5002756677" evidence="1">
    <location>
        <begin position="46"/>
        <end position="119"/>
    </location>
</feature>
<organism evidence="2 3">
    <name type="scientific">Shewanella halifaxensis (strain HAW-EB4)</name>
    <dbReference type="NCBI Taxonomy" id="458817"/>
    <lineage>
        <taxon>Bacteria</taxon>
        <taxon>Pseudomonadati</taxon>
        <taxon>Pseudomonadota</taxon>
        <taxon>Gammaproteobacteria</taxon>
        <taxon>Alteromonadales</taxon>
        <taxon>Shewanellaceae</taxon>
        <taxon>Shewanella</taxon>
    </lineage>
</organism>
<sequence length="119" mass="13186">MIKQRRQMKQLTKMFAPAVSMLATATKTVTSIALILFISISSVHASSNTAVTANLVKSQTDENLLICQYQTVSASHFQVFDKVLDNEPACPTNIQVAPQPMLTDTEEAQLKQMLSRHSY</sequence>
<gene>
    <name evidence="2" type="ordered locus">Shal_3366</name>
</gene>
<name>B0TS00_SHEHH</name>
<dbReference type="AlphaFoldDB" id="B0TS00"/>
<evidence type="ECO:0000256" key="1">
    <source>
        <dbReference type="SAM" id="SignalP"/>
    </source>
</evidence>
<dbReference type="HOGENOM" id="CLU_2144122_0_0_6"/>
<protein>
    <submittedName>
        <fullName evidence="2">Uncharacterized protein</fullName>
    </submittedName>
</protein>
<keyword evidence="1" id="KW-0732">Signal</keyword>
<evidence type="ECO:0000313" key="2">
    <source>
        <dbReference type="EMBL" id="ABZ77912.1"/>
    </source>
</evidence>
<feature type="signal peptide" evidence="1">
    <location>
        <begin position="1"/>
        <end position="45"/>
    </location>
</feature>
<accession>B0TS00</accession>
<dbReference type="KEGG" id="shl:Shal_3366"/>
<dbReference type="EMBL" id="CP000931">
    <property type="protein sequence ID" value="ABZ77912.1"/>
    <property type="molecule type" value="Genomic_DNA"/>
</dbReference>
<dbReference type="Proteomes" id="UP000001317">
    <property type="component" value="Chromosome"/>
</dbReference>
<keyword evidence="3" id="KW-1185">Reference proteome</keyword>
<dbReference type="eggNOG" id="ENOG50329NI">
    <property type="taxonomic scope" value="Bacteria"/>
</dbReference>
<evidence type="ECO:0000313" key="3">
    <source>
        <dbReference type="Proteomes" id="UP000001317"/>
    </source>
</evidence>
<proteinExistence type="predicted"/>